<sequence length="74" mass="8768">MLSYLRKLLIKLLLPEEADRAEDELLGNPAPYMPCLKGKDVEYFKSQLRKQKPMTPERLKRIQETKAFFDSIRQ</sequence>
<reference evidence="1 2" key="1">
    <citation type="submission" date="2016-11" db="EMBL/GenBank/DDBJ databases">
        <authorList>
            <person name="Jaros S."/>
            <person name="Januszkiewicz K."/>
            <person name="Wedrychowicz H."/>
        </authorList>
    </citation>
    <scope>NUCLEOTIDE SEQUENCE [LARGE SCALE GENOMIC DNA]</scope>
    <source>
        <strain evidence="1 2">DSM 27406</strain>
    </source>
</reference>
<dbReference type="AlphaFoldDB" id="A0A1M7CP39"/>
<organism evidence="1 2">
    <name type="scientific">Chitinophaga jiangningensis</name>
    <dbReference type="NCBI Taxonomy" id="1419482"/>
    <lineage>
        <taxon>Bacteria</taxon>
        <taxon>Pseudomonadati</taxon>
        <taxon>Bacteroidota</taxon>
        <taxon>Chitinophagia</taxon>
        <taxon>Chitinophagales</taxon>
        <taxon>Chitinophagaceae</taxon>
        <taxon>Chitinophaga</taxon>
    </lineage>
</organism>
<protein>
    <submittedName>
        <fullName evidence="1">Uncharacterized protein</fullName>
    </submittedName>
</protein>
<name>A0A1M7CP39_9BACT</name>
<accession>A0A1M7CP39</accession>
<keyword evidence="2" id="KW-1185">Reference proteome</keyword>
<dbReference type="Proteomes" id="UP000184420">
    <property type="component" value="Unassembled WGS sequence"/>
</dbReference>
<evidence type="ECO:0000313" key="2">
    <source>
        <dbReference type="Proteomes" id="UP000184420"/>
    </source>
</evidence>
<proteinExistence type="predicted"/>
<dbReference type="EMBL" id="FRBL01000004">
    <property type="protein sequence ID" value="SHL68962.1"/>
    <property type="molecule type" value="Genomic_DNA"/>
</dbReference>
<gene>
    <name evidence="1" type="ORF">SAMN05444266_104413</name>
</gene>
<dbReference type="STRING" id="1419482.SAMN05444266_104413"/>
<evidence type="ECO:0000313" key="1">
    <source>
        <dbReference type="EMBL" id="SHL68962.1"/>
    </source>
</evidence>